<accession>A0AA47EKS8</accession>
<dbReference type="CDD" id="cd00562">
    <property type="entry name" value="NifX_NifB"/>
    <property type="match status" value="1"/>
</dbReference>
<dbReference type="RefSeq" id="WP_216121170.1">
    <property type="nucleotide sequence ID" value="NZ_CP086239.1"/>
</dbReference>
<dbReference type="PANTHER" id="PTHR33937">
    <property type="entry name" value="IRON-MOLYBDENUM PROTEIN-RELATED-RELATED"/>
    <property type="match status" value="1"/>
</dbReference>
<dbReference type="Proteomes" id="UP001164733">
    <property type="component" value="Chromosome"/>
</dbReference>
<dbReference type="PANTHER" id="PTHR33937:SF2">
    <property type="entry name" value="DINITROGENASE IRON-MOLYBDENUM COFACTOR BIOSYNTHESIS DOMAIN-CONTAINING PROTEIN"/>
    <property type="match status" value="1"/>
</dbReference>
<gene>
    <name evidence="2" type="ORF">LL038_07370</name>
</gene>
<sequence length="116" mass="12932">MSYKIAVASSDGKVVNQHFGRATQFLIFEVEKDNYKFLELLEASAFCEFGEHDDNKLLSAVQALKGTRAVLASQIGKGAAQALRIKGIESFDVRDLIEDALEKLIKYYSNIDKSIK</sequence>
<name>A0AA47EKS8_9CLOT</name>
<dbReference type="EMBL" id="CP086239">
    <property type="protein sequence ID" value="WAG62054.1"/>
    <property type="molecule type" value="Genomic_DNA"/>
</dbReference>
<dbReference type="Pfam" id="PF02579">
    <property type="entry name" value="Nitro_FeMo-Co"/>
    <property type="match status" value="1"/>
</dbReference>
<evidence type="ECO:0000313" key="3">
    <source>
        <dbReference type="Proteomes" id="UP001164733"/>
    </source>
</evidence>
<dbReference type="AlphaFoldDB" id="A0AA47EKS8"/>
<evidence type="ECO:0000259" key="1">
    <source>
        <dbReference type="Pfam" id="PF02579"/>
    </source>
</evidence>
<feature type="domain" description="Dinitrogenase iron-molybdenum cofactor biosynthesis" evidence="1">
    <location>
        <begin position="11"/>
        <end position="106"/>
    </location>
</feature>
<dbReference type="InterPro" id="IPR003731">
    <property type="entry name" value="Di-Nase_FeMo-co_biosynth"/>
</dbReference>
<dbReference type="InterPro" id="IPR051840">
    <property type="entry name" value="NifX/NifY_domain"/>
</dbReference>
<evidence type="ECO:0000313" key="2">
    <source>
        <dbReference type="EMBL" id="WAG62054.1"/>
    </source>
</evidence>
<reference evidence="2" key="1">
    <citation type="submission" date="2021-11" db="EMBL/GenBank/DDBJ databases">
        <title>Clostridia strains as spoilage organisms.</title>
        <authorList>
            <person name="Wambui J."/>
            <person name="Stevens M.J.A."/>
            <person name="Stephan R."/>
        </authorList>
    </citation>
    <scope>NUCLEOTIDE SEQUENCE</scope>
    <source>
        <strain evidence="2">CF009</strain>
    </source>
</reference>
<proteinExistence type="predicted"/>
<protein>
    <submittedName>
        <fullName evidence="2">Hydrogenase</fullName>
    </submittedName>
</protein>
<organism evidence="2 3">
    <name type="scientific">Clostridium estertheticum</name>
    <dbReference type="NCBI Taxonomy" id="238834"/>
    <lineage>
        <taxon>Bacteria</taxon>
        <taxon>Bacillati</taxon>
        <taxon>Bacillota</taxon>
        <taxon>Clostridia</taxon>
        <taxon>Eubacteriales</taxon>
        <taxon>Clostridiaceae</taxon>
        <taxon>Clostridium</taxon>
    </lineage>
</organism>